<proteinExistence type="predicted"/>
<dbReference type="GO" id="GO:0005085">
    <property type="term" value="F:guanyl-nucleotide exchange factor activity"/>
    <property type="evidence" value="ECO:0007669"/>
    <property type="project" value="InterPro"/>
</dbReference>
<gene>
    <name evidence="2" type="ORF">ATEIFO6365_0006059800</name>
</gene>
<dbReference type="GO" id="GO:0035556">
    <property type="term" value="P:intracellular signal transduction"/>
    <property type="evidence" value="ECO:0007669"/>
    <property type="project" value="InterPro"/>
</dbReference>
<feature type="region of interest" description="Disordered" evidence="1">
    <location>
        <begin position="1"/>
        <end position="38"/>
    </location>
</feature>
<evidence type="ECO:0000256" key="1">
    <source>
        <dbReference type="SAM" id="MobiDB-lite"/>
    </source>
</evidence>
<dbReference type="Proteomes" id="UP000452235">
    <property type="component" value="Unassembled WGS sequence"/>
</dbReference>
<dbReference type="Gene3D" id="1.20.900.10">
    <property type="entry name" value="Dbl homology (DH) domain"/>
    <property type="match status" value="1"/>
</dbReference>
<dbReference type="OrthoDB" id="8059989at2759"/>
<sequence>MASIHLPSSADGPKEETTEPNSYSISESELKSGILEPAEPSARQLVFRRWVNSFRLKRNRPSRQPVKIVEGWSDGSQDGNHSSSNRATESLLPESEWRLSDQSSNLETVKTTTMSITSRSMIMSGGTNRSTNHSVKSEFRESMDSSTSQRRCIDVEAHSRAINRCYVVRELITTEAEYVFGLKALTDVLYLFSPRTEIHYNLQSIRAVHEKFLANVRKISPSISIDDKEIQLPYRAENHDLSTTQTSFKVLRYKSLRTRSFGSTTNRRSYPLTVGTEEALEIALETQKLSTSFKLYEQFYCNYDQLTEDLDMLRQLVPNWPVFNQGVEALSKSVASIETKALTENKAMSLNDMIIKPVQRLCRYELLLKELLKYTHVHDDPSAHNGISQALEAVRSVVCQVNSVSANPLMKTHIQRTNLLGKMTVLPNPCAVHDIYQQLGPMCLCGVLHVTYRLSGQITGKYMVCVLFKSHLLLAKPDYEKAMLRGVACLYICDTKMDTLSNGRGLCCQGSFFSWKLSIQYRDDDLEIVLSASSANDEKKWQTEFIRSTALTLDLPKPVAFELKGYTFLNLDLTPLNRVDNPDASLLRTPSVHSATPPRLDSNLEYVIIRKTHCPNQLNRTSRIDEAKPLSSPVYVLTSRRNDRIRLEKLIACIYTKEYLNYPGMVLTRNEMLFGPGSLMRRLSLRPGHKRSSSSALPLTKPRTDDGHGVPRSKLKKGDPPDGKGRDIPERCSKDNHETGHSQWEFTLGSSRRKKIPIFGNWTASSPNLAALKIETKTEYRSESPSPKAAFLSMFSSMSLRLPKRNIRGALHSAG</sequence>
<dbReference type="AlphaFoldDB" id="A0A5M3YXD9"/>
<accession>A0A5M3YXD9</accession>
<dbReference type="GO" id="GO:0005737">
    <property type="term" value="C:cytoplasm"/>
    <property type="evidence" value="ECO:0007669"/>
    <property type="project" value="TreeGrafter"/>
</dbReference>
<protein>
    <submittedName>
        <fullName evidence="2">Rho guanyl nucleotide exchange factor</fullName>
    </submittedName>
</protein>
<feature type="compositionally biased region" description="Basic and acidic residues" evidence="1">
    <location>
        <begin position="716"/>
        <end position="740"/>
    </location>
</feature>
<dbReference type="PROSITE" id="PS50010">
    <property type="entry name" value="DH_2"/>
    <property type="match status" value="1"/>
</dbReference>
<reference evidence="2 3" key="1">
    <citation type="submission" date="2020-01" db="EMBL/GenBank/DDBJ databases">
        <title>Aspergillus terreus IFO 6365 whole genome shotgun sequence.</title>
        <authorList>
            <person name="Kanamasa S."/>
            <person name="Takahashi H."/>
        </authorList>
    </citation>
    <scope>NUCLEOTIDE SEQUENCE [LARGE SCALE GENOMIC DNA]</scope>
    <source>
        <strain evidence="2 3">IFO 6365</strain>
    </source>
</reference>
<dbReference type="EMBL" id="BLJY01000006">
    <property type="protein sequence ID" value="GFF17250.1"/>
    <property type="molecule type" value="Genomic_DNA"/>
</dbReference>
<feature type="region of interest" description="Disordered" evidence="1">
    <location>
        <begin position="122"/>
        <end position="143"/>
    </location>
</feature>
<dbReference type="InterPro" id="IPR035899">
    <property type="entry name" value="DBL_dom_sf"/>
</dbReference>
<dbReference type="VEuPathDB" id="FungiDB:ATEG_03367"/>
<dbReference type="PANTHER" id="PTHR12673:SF159">
    <property type="entry name" value="LD03170P"/>
    <property type="match status" value="1"/>
</dbReference>
<dbReference type="PROSITE" id="PS00741">
    <property type="entry name" value="DH_1"/>
    <property type="match status" value="1"/>
</dbReference>
<dbReference type="SUPFAM" id="SSF48065">
    <property type="entry name" value="DBL homology domain (DH-domain)"/>
    <property type="match status" value="1"/>
</dbReference>
<dbReference type="SMART" id="SM00325">
    <property type="entry name" value="RhoGEF"/>
    <property type="match status" value="1"/>
</dbReference>
<feature type="region of interest" description="Disordered" evidence="1">
    <location>
        <begin position="685"/>
        <end position="741"/>
    </location>
</feature>
<feature type="compositionally biased region" description="Polar residues" evidence="1">
    <location>
        <begin position="125"/>
        <end position="134"/>
    </location>
</feature>
<organism evidence="2 3">
    <name type="scientific">Aspergillus terreus</name>
    <dbReference type="NCBI Taxonomy" id="33178"/>
    <lineage>
        <taxon>Eukaryota</taxon>
        <taxon>Fungi</taxon>
        <taxon>Dikarya</taxon>
        <taxon>Ascomycota</taxon>
        <taxon>Pezizomycotina</taxon>
        <taxon>Eurotiomycetes</taxon>
        <taxon>Eurotiomycetidae</taxon>
        <taxon>Eurotiales</taxon>
        <taxon>Aspergillaceae</taxon>
        <taxon>Aspergillus</taxon>
        <taxon>Aspergillus subgen. Circumdati</taxon>
    </lineage>
</organism>
<dbReference type="Pfam" id="PF00621">
    <property type="entry name" value="RhoGEF"/>
    <property type="match status" value="1"/>
</dbReference>
<dbReference type="InterPro" id="IPR051092">
    <property type="entry name" value="FYVE_RhoGEF_PH"/>
</dbReference>
<comment type="caution">
    <text evidence="2">The sequence shown here is derived from an EMBL/GenBank/DDBJ whole genome shotgun (WGS) entry which is preliminary data.</text>
</comment>
<feature type="compositionally biased region" description="Polar residues" evidence="1">
    <location>
        <begin position="74"/>
        <end position="88"/>
    </location>
</feature>
<dbReference type="InterPro" id="IPR001331">
    <property type="entry name" value="GDS_CDC24_CS"/>
</dbReference>
<name>A0A5M3YXD9_ASPTE</name>
<evidence type="ECO:0000313" key="3">
    <source>
        <dbReference type="Proteomes" id="UP000452235"/>
    </source>
</evidence>
<evidence type="ECO:0000313" key="2">
    <source>
        <dbReference type="EMBL" id="GFF17250.1"/>
    </source>
</evidence>
<dbReference type="PANTHER" id="PTHR12673">
    <property type="entry name" value="FACIOGENITAL DYSPLASIA PROTEIN"/>
    <property type="match status" value="1"/>
</dbReference>
<feature type="region of interest" description="Disordered" evidence="1">
    <location>
        <begin position="67"/>
        <end position="104"/>
    </location>
</feature>
<dbReference type="InterPro" id="IPR000219">
    <property type="entry name" value="DH_dom"/>
</dbReference>
<keyword evidence="3" id="KW-1185">Reference proteome</keyword>